<evidence type="ECO:0000313" key="2">
    <source>
        <dbReference type="Proteomes" id="UP001165186"/>
    </source>
</evidence>
<sequence>MKLQLDALPVELLDLIAPKLSRQDLLSTASTCRRLFDVAEPHLYRSVAIKDARGQRSFLESICTNSKRAALVRSLIIKRGNDKYRARHNAETTSEPSDISVLAALSKLAHLSIESYYLDPDEFRHLFRCAARGEILCELKTCRLLFWNEEDTGSSMLSNFDAILLHPTLDVLTIYNARDGCSPDVYQQKSTSALRRLELLHSDFSVQELARLLAIPRGLKQLVVHVKPYQGMLQCCPYDWSEYARALEVAKDSLETLVITKDASISNRPLQLKNMKALRCIAADSDILFGQLRSTPEMVDERFLTNLLPPSLETIHELSWAFPLSTTLDDEAWTHALYRALTMMRRIAPALRVELRNPYGVSEAFKHACKASGVPVVYSYSDDDVEDSPRTGWLQKAPFLSLPVGPID</sequence>
<proteinExistence type="predicted"/>
<keyword evidence="2" id="KW-1185">Reference proteome</keyword>
<evidence type="ECO:0000313" key="1">
    <source>
        <dbReference type="EMBL" id="GME52721.1"/>
    </source>
</evidence>
<dbReference type="EMBL" id="BSXG01000191">
    <property type="protein sequence ID" value="GME52721.1"/>
    <property type="molecule type" value="Genomic_DNA"/>
</dbReference>
<reference evidence="1" key="1">
    <citation type="submission" date="2024-09" db="EMBL/GenBank/DDBJ databases">
        <title>Draft Genome Sequences of Neofusicoccum parvum.</title>
        <authorList>
            <person name="Ashida A."/>
            <person name="Camagna M."/>
            <person name="Tanaka A."/>
            <person name="Takemoto D."/>
        </authorList>
    </citation>
    <scope>NUCLEOTIDE SEQUENCE</scope>
    <source>
        <strain evidence="1">PPO83</strain>
    </source>
</reference>
<name>A0ACB5SQ61_9PEZI</name>
<organism evidence="1 2">
    <name type="scientific">Neofusicoccum parvum</name>
    <dbReference type="NCBI Taxonomy" id="310453"/>
    <lineage>
        <taxon>Eukaryota</taxon>
        <taxon>Fungi</taxon>
        <taxon>Dikarya</taxon>
        <taxon>Ascomycota</taxon>
        <taxon>Pezizomycotina</taxon>
        <taxon>Dothideomycetes</taxon>
        <taxon>Dothideomycetes incertae sedis</taxon>
        <taxon>Botryosphaeriales</taxon>
        <taxon>Botryosphaeriaceae</taxon>
        <taxon>Neofusicoccum</taxon>
    </lineage>
</organism>
<accession>A0ACB5SQ61</accession>
<dbReference type="Proteomes" id="UP001165186">
    <property type="component" value="Unassembled WGS sequence"/>
</dbReference>
<comment type="caution">
    <text evidence="1">The sequence shown here is derived from an EMBL/GenBank/DDBJ whole genome shotgun (WGS) entry which is preliminary data.</text>
</comment>
<gene>
    <name evidence="1" type="primary">g8921</name>
    <name evidence="1" type="ORF">NpPPO83_00008921</name>
</gene>
<protein>
    <submittedName>
        <fullName evidence="1">F-box domain cyclin-like protein</fullName>
    </submittedName>
</protein>